<gene>
    <name evidence="1" type="ORF">BDM02DRAFT_3184055</name>
</gene>
<dbReference type="Proteomes" id="UP000886501">
    <property type="component" value="Unassembled WGS sequence"/>
</dbReference>
<protein>
    <submittedName>
        <fullName evidence="1">Acid protease</fullName>
    </submittedName>
</protein>
<name>A0ACB6ZRL6_THEGA</name>
<reference evidence="1" key="1">
    <citation type="submission" date="2019-10" db="EMBL/GenBank/DDBJ databases">
        <authorList>
            <consortium name="DOE Joint Genome Institute"/>
            <person name="Kuo A."/>
            <person name="Miyauchi S."/>
            <person name="Kiss E."/>
            <person name="Drula E."/>
            <person name="Kohler A."/>
            <person name="Sanchez-Garcia M."/>
            <person name="Andreopoulos B."/>
            <person name="Barry K.W."/>
            <person name="Bonito G."/>
            <person name="Buee M."/>
            <person name="Carver A."/>
            <person name="Chen C."/>
            <person name="Cichocki N."/>
            <person name="Clum A."/>
            <person name="Culley D."/>
            <person name="Crous P.W."/>
            <person name="Fauchery L."/>
            <person name="Girlanda M."/>
            <person name="Hayes R."/>
            <person name="Keri Z."/>
            <person name="Labutti K."/>
            <person name="Lipzen A."/>
            <person name="Lombard V."/>
            <person name="Magnuson J."/>
            <person name="Maillard F."/>
            <person name="Morin E."/>
            <person name="Murat C."/>
            <person name="Nolan M."/>
            <person name="Ohm R."/>
            <person name="Pangilinan J."/>
            <person name="Pereira M."/>
            <person name="Perotto S."/>
            <person name="Peter M."/>
            <person name="Riley R."/>
            <person name="Sitrit Y."/>
            <person name="Stielow B."/>
            <person name="Szollosi G."/>
            <person name="Zifcakova L."/>
            <person name="Stursova M."/>
            <person name="Spatafora J.W."/>
            <person name="Tedersoo L."/>
            <person name="Vaario L.-M."/>
            <person name="Yamada A."/>
            <person name="Yan M."/>
            <person name="Wang P."/>
            <person name="Xu J."/>
            <person name="Bruns T."/>
            <person name="Baldrian P."/>
            <person name="Vilgalys R."/>
            <person name="Henrissat B."/>
            <person name="Grigoriev I.V."/>
            <person name="Hibbett D."/>
            <person name="Nagy L.G."/>
            <person name="Martin F.M."/>
        </authorList>
    </citation>
    <scope>NUCLEOTIDE SEQUENCE</scope>
    <source>
        <strain evidence="1">P2</strain>
    </source>
</reference>
<accession>A0ACB6ZRL6</accession>
<keyword evidence="1" id="KW-0645">Protease</keyword>
<organism evidence="1 2">
    <name type="scientific">Thelephora ganbajun</name>
    <name type="common">Ganba fungus</name>
    <dbReference type="NCBI Taxonomy" id="370292"/>
    <lineage>
        <taxon>Eukaryota</taxon>
        <taxon>Fungi</taxon>
        <taxon>Dikarya</taxon>
        <taxon>Basidiomycota</taxon>
        <taxon>Agaricomycotina</taxon>
        <taxon>Agaricomycetes</taxon>
        <taxon>Thelephorales</taxon>
        <taxon>Thelephoraceae</taxon>
        <taxon>Thelephora</taxon>
    </lineage>
</organism>
<keyword evidence="1" id="KW-0378">Hydrolase</keyword>
<sequence length="488" mass="51695">MSSSPPILVNDTWSMRKWRATGPAAQNFNFVLTTSTPFVTVAGAGCSTCGNVNSYNQQGSTTVKTLSDSANVNLIGGTSTSGPLIKEDCFLHAKNGSSWNYPNQTILASNQSSQVYGGQVSGLFGLASGRSTNNLNVSVVGGIFGRQPARSSVTYGLALQPPNSKGSTNAGFLHWLGTDKSAYSGDVTWKVTTVTSNSDAATFEIDGWQFRTGSTTVTNSNQDLASAVDPYYINMFFPSQEAQLIHAAIKGSSSKPANDGQSTVYSVPCNAKFSLSTVIGGKTWQVDQTLLVRKLDDGTCVSNIQGWADTNNKQYLFGSAFLSSLYVIVQIGNPNGSQNDQIGFARRANPPSIVGPVVGGVVGGVGGIAIISLAIFFWIRRRDRQKLKDVLDSEDRGGNVGRFVENKDVQPFPFTAQPTNPPPASPTALSYASASQPPVSSGFLNGVPQSPDVNDPLLPPSYDQTYPAGPSNPSQQQPNPFPGHARKN</sequence>
<comment type="caution">
    <text evidence="1">The sequence shown here is derived from an EMBL/GenBank/DDBJ whole genome shotgun (WGS) entry which is preliminary data.</text>
</comment>
<evidence type="ECO:0000313" key="2">
    <source>
        <dbReference type="Proteomes" id="UP000886501"/>
    </source>
</evidence>
<keyword evidence="2" id="KW-1185">Reference proteome</keyword>
<evidence type="ECO:0000313" key="1">
    <source>
        <dbReference type="EMBL" id="KAF9652076.1"/>
    </source>
</evidence>
<dbReference type="EMBL" id="MU117971">
    <property type="protein sequence ID" value="KAF9652076.1"/>
    <property type="molecule type" value="Genomic_DNA"/>
</dbReference>
<proteinExistence type="predicted"/>
<reference evidence="1" key="2">
    <citation type="journal article" date="2020" name="Nat. Commun.">
        <title>Large-scale genome sequencing of mycorrhizal fungi provides insights into the early evolution of symbiotic traits.</title>
        <authorList>
            <person name="Miyauchi S."/>
            <person name="Kiss E."/>
            <person name="Kuo A."/>
            <person name="Drula E."/>
            <person name="Kohler A."/>
            <person name="Sanchez-Garcia M."/>
            <person name="Morin E."/>
            <person name="Andreopoulos B."/>
            <person name="Barry K.W."/>
            <person name="Bonito G."/>
            <person name="Buee M."/>
            <person name="Carver A."/>
            <person name="Chen C."/>
            <person name="Cichocki N."/>
            <person name="Clum A."/>
            <person name="Culley D."/>
            <person name="Crous P.W."/>
            <person name="Fauchery L."/>
            <person name="Girlanda M."/>
            <person name="Hayes R.D."/>
            <person name="Keri Z."/>
            <person name="LaButti K."/>
            <person name="Lipzen A."/>
            <person name="Lombard V."/>
            <person name="Magnuson J."/>
            <person name="Maillard F."/>
            <person name="Murat C."/>
            <person name="Nolan M."/>
            <person name="Ohm R.A."/>
            <person name="Pangilinan J."/>
            <person name="Pereira M.F."/>
            <person name="Perotto S."/>
            <person name="Peter M."/>
            <person name="Pfister S."/>
            <person name="Riley R."/>
            <person name="Sitrit Y."/>
            <person name="Stielow J.B."/>
            <person name="Szollosi G."/>
            <person name="Zifcakova L."/>
            <person name="Stursova M."/>
            <person name="Spatafora J.W."/>
            <person name="Tedersoo L."/>
            <person name="Vaario L.M."/>
            <person name="Yamada A."/>
            <person name="Yan M."/>
            <person name="Wang P."/>
            <person name="Xu J."/>
            <person name="Bruns T."/>
            <person name="Baldrian P."/>
            <person name="Vilgalys R."/>
            <person name="Dunand C."/>
            <person name="Henrissat B."/>
            <person name="Grigoriev I.V."/>
            <person name="Hibbett D."/>
            <person name="Nagy L.G."/>
            <person name="Martin F.M."/>
        </authorList>
    </citation>
    <scope>NUCLEOTIDE SEQUENCE</scope>
    <source>
        <strain evidence="1">P2</strain>
    </source>
</reference>